<accession>A0AAD8NJG6</accession>
<feature type="compositionally biased region" description="Basic residues" evidence="1">
    <location>
        <begin position="10"/>
        <end position="27"/>
    </location>
</feature>
<organism evidence="2 3">
    <name type="scientific">Tagetes erecta</name>
    <name type="common">African marigold</name>
    <dbReference type="NCBI Taxonomy" id="13708"/>
    <lineage>
        <taxon>Eukaryota</taxon>
        <taxon>Viridiplantae</taxon>
        <taxon>Streptophyta</taxon>
        <taxon>Embryophyta</taxon>
        <taxon>Tracheophyta</taxon>
        <taxon>Spermatophyta</taxon>
        <taxon>Magnoliopsida</taxon>
        <taxon>eudicotyledons</taxon>
        <taxon>Gunneridae</taxon>
        <taxon>Pentapetalae</taxon>
        <taxon>asterids</taxon>
        <taxon>campanulids</taxon>
        <taxon>Asterales</taxon>
        <taxon>Asteraceae</taxon>
        <taxon>Asteroideae</taxon>
        <taxon>Heliantheae alliance</taxon>
        <taxon>Tageteae</taxon>
        <taxon>Tagetes</taxon>
    </lineage>
</organism>
<protein>
    <submittedName>
        <fullName evidence="2">Uncharacterized protein</fullName>
    </submittedName>
</protein>
<keyword evidence="3" id="KW-1185">Reference proteome</keyword>
<reference evidence="2" key="1">
    <citation type="journal article" date="2023" name="bioRxiv">
        <title>Improved chromosome-level genome assembly for marigold (Tagetes erecta).</title>
        <authorList>
            <person name="Jiang F."/>
            <person name="Yuan L."/>
            <person name="Wang S."/>
            <person name="Wang H."/>
            <person name="Xu D."/>
            <person name="Wang A."/>
            <person name="Fan W."/>
        </authorList>
    </citation>
    <scope>NUCLEOTIDE SEQUENCE</scope>
    <source>
        <strain evidence="2">WSJ</strain>
        <tissue evidence="2">Leaf</tissue>
    </source>
</reference>
<feature type="region of interest" description="Disordered" evidence="1">
    <location>
        <begin position="1"/>
        <end position="27"/>
    </location>
</feature>
<proteinExistence type="predicted"/>
<name>A0AAD8NJG6_TARER</name>
<comment type="caution">
    <text evidence="2">The sequence shown here is derived from an EMBL/GenBank/DDBJ whole genome shotgun (WGS) entry which is preliminary data.</text>
</comment>
<dbReference type="AlphaFoldDB" id="A0AAD8NJG6"/>
<dbReference type="EMBL" id="JAUHHV010000007">
    <property type="protein sequence ID" value="KAK1418275.1"/>
    <property type="molecule type" value="Genomic_DNA"/>
</dbReference>
<gene>
    <name evidence="2" type="ORF">QVD17_27418</name>
</gene>
<evidence type="ECO:0000313" key="2">
    <source>
        <dbReference type="EMBL" id="KAK1418275.1"/>
    </source>
</evidence>
<sequence length="112" mass="12737">MSAGKQTHCTPKHHCRPKHQAKDVKKKQLIAPQHEQAMLVAMILKTTIALTEERPDMQKKYAEIKGKEFGKHLPEKKKLVLLIIIVGHASFQIAACEDFAHVLLVILKDFHI</sequence>
<evidence type="ECO:0000256" key="1">
    <source>
        <dbReference type="SAM" id="MobiDB-lite"/>
    </source>
</evidence>
<evidence type="ECO:0000313" key="3">
    <source>
        <dbReference type="Proteomes" id="UP001229421"/>
    </source>
</evidence>
<dbReference type="Proteomes" id="UP001229421">
    <property type="component" value="Unassembled WGS sequence"/>
</dbReference>